<keyword evidence="3" id="KW-0732">Signal</keyword>
<name>A0A2H3JCS1_WOLCO</name>
<evidence type="ECO:0000313" key="5">
    <source>
        <dbReference type="Proteomes" id="UP000218811"/>
    </source>
</evidence>
<keyword evidence="2" id="KW-0812">Transmembrane</keyword>
<reference evidence="4 5" key="1">
    <citation type="journal article" date="2012" name="Science">
        <title>The Paleozoic origin of enzymatic lignin decomposition reconstructed from 31 fungal genomes.</title>
        <authorList>
            <person name="Floudas D."/>
            <person name="Binder M."/>
            <person name="Riley R."/>
            <person name="Barry K."/>
            <person name="Blanchette R.A."/>
            <person name="Henrissat B."/>
            <person name="Martinez A.T."/>
            <person name="Otillar R."/>
            <person name="Spatafora J.W."/>
            <person name="Yadav J.S."/>
            <person name="Aerts A."/>
            <person name="Benoit I."/>
            <person name="Boyd A."/>
            <person name="Carlson A."/>
            <person name="Copeland A."/>
            <person name="Coutinho P.M."/>
            <person name="de Vries R.P."/>
            <person name="Ferreira P."/>
            <person name="Findley K."/>
            <person name="Foster B."/>
            <person name="Gaskell J."/>
            <person name="Glotzer D."/>
            <person name="Gorecki P."/>
            <person name="Heitman J."/>
            <person name="Hesse C."/>
            <person name="Hori C."/>
            <person name="Igarashi K."/>
            <person name="Jurgens J.A."/>
            <person name="Kallen N."/>
            <person name="Kersten P."/>
            <person name="Kohler A."/>
            <person name="Kuees U."/>
            <person name="Kumar T.K.A."/>
            <person name="Kuo A."/>
            <person name="LaButti K."/>
            <person name="Larrondo L.F."/>
            <person name="Lindquist E."/>
            <person name="Ling A."/>
            <person name="Lombard V."/>
            <person name="Lucas S."/>
            <person name="Lundell T."/>
            <person name="Martin R."/>
            <person name="McLaughlin D.J."/>
            <person name="Morgenstern I."/>
            <person name="Morin E."/>
            <person name="Murat C."/>
            <person name="Nagy L.G."/>
            <person name="Nolan M."/>
            <person name="Ohm R.A."/>
            <person name="Patyshakuliyeva A."/>
            <person name="Rokas A."/>
            <person name="Ruiz-Duenas F.J."/>
            <person name="Sabat G."/>
            <person name="Salamov A."/>
            <person name="Samejima M."/>
            <person name="Schmutz J."/>
            <person name="Slot J.C."/>
            <person name="St John F."/>
            <person name="Stenlid J."/>
            <person name="Sun H."/>
            <person name="Sun S."/>
            <person name="Syed K."/>
            <person name="Tsang A."/>
            <person name="Wiebenga A."/>
            <person name="Young D."/>
            <person name="Pisabarro A."/>
            <person name="Eastwood D.C."/>
            <person name="Martin F."/>
            <person name="Cullen D."/>
            <person name="Grigoriev I.V."/>
            <person name="Hibbett D.S."/>
        </authorList>
    </citation>
    <scope>NUCLEOTIDE SEQUENCE [LARGE SCALE GENOMIC DNA]</scope>
    <source>
        <strain evidence="4 5">MD-104</strain>
    </source>
</reference>
<evidence type="ECO:0000256" key="1">
    <source>
        <dbReference type="SAM" id="MobiDB-lite"/>
    </source>
</evidence>
<evidence type="ECO:0000256" key="2">
    <source>
        <dbReference type="SAM" id="Phobius"/>
    </source>
</evidence>
<feature type="chain" id="PRO_5013648742" evidence="3">
    <location>
        <begin position="19"/>
        <end position="467"/>
    </location>
</feature>
<evidence type="ECO:0000313" key="4">
    <source>
        <dbReference type="EMBL" id="PCH37603.1"/>
    </source>
</evidence>
<sequence>MALTILVSFSLLALVVSARPVIPSDAPDLINLPESVQHAIQAVFESRVGVECLTCGDGEGEDKVRILLASPAVQHAYLAQLSGLDAVTTALPLGALSDDERQLYTVPSDPSSSHASELTEGPSPAEPPLQGADADLVPPPDVSDSVPAVSPDAASSEIATGGTASSSSQPSLSDLHHTPLIAIAAACVAALLALFCVSVFLYMVHYYRAYVLRSESVWDALPRMEKARVDNATRPSGGRPPCYDDDAKLKPEPPSPALEKDLIEFDGAVELPPPSICEPRGEVADKVDVGSLLLDIPSPQPVRQRIFIDIPADTEKHAFLTPASDLDPALLPLPASPTPFMTPRSLAASPLVRPLSPLQMRERAASPKPAWSLRASASPALGLAALPPRAPSPLPCIPGGLSLEPEAEVPRDVDAQRAHRAPVPELDLAFAMQLRPGLGLGADPAWLVRFLMAMFGWMTVLIGGAPH</sequence>
<keyword evidence="5" id="KW-1185">Reference proteome</keyword>
<proteinExistence type="predicted"/>
<accession>A0A2H3JCS1</accession>
<keyword evidence="2" id="KW-0472">Membrane</keyword>
<dbReference type="STRING" id="742152.A0A2H3JCS1"/>
<dbReference type="Proteomes" id="UP000218811">
    <property type="component" value="Unassembled WGS sequence"/>
</dbReference>
<dbReference type="OrthoDB" id="2686083at2759"/>
<feature type="compositionally biased region" description="Low complexity" evidence="1">
    <location>
        <begin position="132"/>
        <end position="171"/>
    </location>
</feature>
<feature type="signal peptide" evidence="3">
    <location>
        <begin position="1"/>
        <end position="18"/>
    </location>
</feature>
<gene>
    <name evidence="4" type="ORF">WOLCODRAFT_167626</name>
</gene>
<dbReference type="AlphaFoldDB" id="A0A2H3JCS1"/>
<feature type="transmembrane region" description="Helical" evidence="2">
    <location>
        <begin position="180"/>
        <end position="204"/>
    </location>
</feature>
<dbReference type="OMA" id="MTMFGWM"/>
<keyword evidence="2" id="KW-1133">Transmembrane helix</keyword>
<feature type="region of interest" description="Disordered" evidence="1">
    <location>
        <begin position="103"/>
        <end position="171"/>
    </location>
</feature>
<protein>
    <submittedName>
        <fullName evidence="4">Uncharacterized protein</fullName>
    </submittedName>
</protein>
<organism evidence="4 5">
    <name type="scientific">Wolfiporia cocos (strain MD-104)</name>
    <name type="common">Brown rot fungus</name>
    <dbReference type="NCBI Taxonomy" id="742152"/>
    <lineage>
        <taxon>Eukaryota</taxon>
        <taxon>Fungi</taxon>
        <taxon>Dikarya</taxon>
        <taxon>Basidiomycota</taxon>
        <taxon>Agaricomycotina</taxon>
        <taxon>Agaricomycetes</taxon>
        <taxon>Polyporales</taxon>
        <taxon>Phaeolaceae</taxon>
        <taxon>Wolfiporia</taxon>
    </lineage>
</organism>
<feature type="transmembrane region" description="Helical" evidence="2">
    <location>
        <begin position="446"/>
        <end position="465"/>
    </location>
</feature>
<evidence type="ECO:0000256" key="3">
    <source>
        <dbReference type="SAM" id="SignalP"/>
    </source>
</evidence>
<dbReference type="EMBL" id="KB467931">
    <property type="protein sequence ID" value="PCH37603.1"/>
    <property type="molecule type" value="Genomic_DNA"/>
</dbReference>
<feature type="region of interest" description="Disordered" evidence="1">
    <location>
        <begin position="229"/>
        <end position="254"/>
    </location>
</feature>